<accession>A0A6G1E1H8</accession>
<dbReference type="Proteomes" id="UP000479710">
    <property type="component" value="Unassembled WGS sequence"/>
</dbReference>
<name>A0A6G1E1H8_9ORYZ</name>
<evidence type="ECO:0000313" key="2">
    <source>
        <dbReference type="Proteomes" id="UP000479710"/>
    </source>
</evidence>
<protein>
    <submittedName>
        <fullName evidence="1">Uncharacterized protein</fullName>
    </submittedName>
</protein>
<dbReference type="AlphaFoldDB" id="A0A6G1E1H8"/>
<organism evidence="1 2">
    <name type="scientific">Oryza meyeriana var. granulata</name>
    <dbReference type="NCBI Taxonomy" id="110450"/>
    <lineage>
        <taxon>Eukaryota</taxon>
        <taxon>Viridiplantae</taxon>
        <taxon>Streptophyta</taxon>
        <taxon>Embryophyta</taxon>
        <taxon>Tracheophyta</taxon>
        <taxon>Spermatophyta</taxon>
        <taxon>Magnoliopsida</taxon>
        <taxon>Liliopsida</taxon>
        <taxon>Poales</taxon>
        <taxon>Poaceae</taxon>
        <taxon>BOP clade</taxon>
        <taxon>Oryzoideae</taxon>
        <taxon>Oryzeae</taxon>
        <taxon>Oryzinae</taxon>
        <taxon>Oryza</taxon>
        <taxon>Oryza meyeriana</taxon>
    </lineage>
</organism>
<gene>
    <name evidence="1" type="ORF">E2562_025574</name>
</gene>
<proteinExistence type="predicted"/>
<dbReference type="EMBL" id="SPHZ02000005">
    <property type="protein sequence ID" value="KAF0918640.1"/>
    <property type="molecule type" value="Genomic_DNA"/>
</dbReference>
<dbReference type="SUPFAM" id="SSF48371">
    <property type="entry name" value="ARM repeat"/>
    <property type="match status" value="1"/>
</dbReference>
<dbReference type="InterPro" id="IPR016024">
    <property type="entry name" value="ARM-type_fold"/>
</dbReference>
<sequence>MAQSLELLLIQFLMPDNDARQQAEEQIRRLARDPQVVPALVHHLRTAKTPNIFIPRFIPQSRRVIPPKTRGPPGNSVMRDCASKSHRCLAPDAHPPAFATSAGLPMATPPDLAHQRIIFSSGRTDNM</sequence>
<reference evidence="1 2" key="1">
    <citation type="submission" date="2019-11" db="EMBL/GenBank/DDBJ databases">
        <title>Whole genome sequence of Oryza granulata.</title>
        <authorList>
            <person name="Li W."/>
        </authorList>
    </citation>
    <scope>NUCLEOTIDE SEQUENCE [LARGE SCALE GENOMIC DNA]</scope>
    <source>
        <strain evidence="2">cv. Menghai</strain>
        <tissue evidence="1">Leaf</tissue>
    </source>
</reference>
<keyword evidence="2" id="KW-1185">Reference proteome</keyword>
<comment type="caution">
    <text evidence="1">The sequence shown here is derived from an EMBL/GenBank/DDBJ whole genome shotgun (WGS) entry which is preliminary data.</text>
</comment>
<dbReference type="OrthoDB" id="784256at2759"/>
<evidence type="ECO:0000313" key="1">
    <source>
        <dbReference type="EMBL" id="KAF0918640.1"/>
    </source>
</evidence>